<reference evidence="2 3" key="1">
    <citation type="submission" date="2020-02" db="EMBL/GenBank/DDBJ databases">
        <authorList>
            <person name="Ma Q."/>
            <person name="Huang Y."/>
            <person name="Song X."/>
            <person name="Pei D."/>
        </authorList>
    </citation>
    <scope>NUCLEOTIDE SEQUENCE [LARGE SCALE GENOMIC DNA]</scope>
    <source>
        <strain evidence="2">Sxm20200214</strain>
        <tissue evidence="2">Leaf</tissue>
    </source>
</reference>
<dbReference type="AlphaFoldDB" id="A0A8X7QUX0"/>
<protein>
    <submittedName>
        <fullName evidence="2">Uncharacterized protein</fullName>
    </submittedName>
</protein>
<dbReference type="EMBL" id="JAAMPC010000012">
    <property type="protein sequence ID" value="KAG2277234.1"/>
    <property type="molecule type" value="Genomic_DNA"/>
</dbReference>
<keyword evidence="3" id="KW-1185">Reference proteome</keyword>
<sequence length="91" mass="10134">MQSKWKLPDRPSAAQPPSFKLGEPPSLIPPDPPDPSSPPSHQSTSPLYPISQNHQLEVFLSDVVHLLPVKLLLSQDHMTPQLLQMKLKLTL</sequence>
<dbReference type="Proteomes" id="UP000886595">
    <property type="component" value="Unassembled WGS sequence"/>
</dbReference>
<evidence type="ECO:0000256" key="1">
    <source>
        <dbReference type="SAM" id="MobiDB-lite"/>
    </source>
</evidence>
<proteinExistence type="predicted"/>
<feature type="region of interest" description="Disordered" evidence="1">
    <location>
        <begin position="1"/>
        <end position="48"/>
    </location>
</feature>
<gene>
    <name evidence="2" type="ORF">Bca52824_059789</name>
</gene>
<organism evidence="2 3">
    <name type="scientific">Brassica carinata</name>
    <name type="common">Ethiopian mustard</name>
    <name type="synonym">Abyssinian cabbage</name>
    <dbReference type="NCBI Taxonomy" id="52824"/>
    <lineage>
        <taxon>Eukaryota</taxon>
        <taxon>Viridiplantae</taxon>
        <taxon>Streptophyta</taxon>
        <taxon>Embryophyta</taxon>
        <taxon>Tracheophyta</taxon>
        <taxon>Spermatophyta</taxon>
        <taxon>Magnoliopsida</taxon>
        <taxon>eudicotyledons</taxon>
        <taxon>Gunneridae</taxon>
        <taxon>Pentapetalae</taxon>
        <taxon>rosids</taxon>
        <taxon>malvids</taxon>
        <taxon>Brassicales</taxon>
        <taxon>Brassicaceae</taxon>
        <taxon>Brassiceae</taxon>
        <taxon>Brassica</taxon>
    </lineage>
</organism>
<evidence type="ECO:0000313" key="2">
    <source>
        <dbReference type="EMBL" id="KAG2277234.1"/>
    </source>
</evidence>
<accession>A0A8X7QUX0</accession>
<evidence type="ECO:0000313" key="3">
    <source>
        <dbReference type="Proteomes" id="UP000886595"/>
    </source>
</evidence>
<comment type="caution">
    <text evidence="2">The sequence shown here is derived from an EMBL/GenBank/DDBJ whole genome shotgun (WGS) entry which is preliminary data.</text>
</comment>
<feature type="compositionally biased region" description="Pro residues" evidence="1">
    <location>
        <begin position="26"/>
        <end position="38"/>
    </location>
</feature>
<name>A0A8X7QUX0_BRACI</name>